<keyword evidence="3" id="KW-1185">Reference proteome</keyword>
<gene>
    <name evidence="2" type="ORF">WA026_005715</name>
</gene>
<evidence type="ECO:0000313" key="3">
    <source>
        <dbReference type="Proteomes" id="UP001431783"/>
    </source>
</evidence>
<protein>
    <submittedName>
        <fullName evidence="2">Uncharacterized protein</fullName>
    </submittedName>
</protein>
<dbReference type="AlphaFoldDB" id="A0AAW1TTK9"/>
<keyword evidence="1" id="KW-0175">Coiled coil</keyword>
<evidence type="ECO:0000313" key="2">
    <source>
        <dbReference type="EMBL" id="KAK9874901.1"/>
    </source>
</evidence>
<evidence type="ECO:0000256" key="1">
    <source>
        <dbReference type="SAM" id="Coils"/>
    </source>
</evidence>
<dbReference type="EMBL" id="JARQZJ010000032">
    <property type="protein sequence ID" value="KAK9874901.1"/>
    <property type="molecule type" value="Genomic_DNA"/>
</dbReference>
<organism evidence="2 3">
    <name type="scientific">Henosepilachna vigintioctopunctata</name>
    <dbReference type="NCBI Taxonomy" id="420089"/>
    <lineage>
        <taxon>Eukaryota</taxon>
        <taxon>Metazoa</taxon>
        <taxon>Ecdysozoa</taxon>
        <taxon>Arthropoda</taxon>
        <taxon>Hexapoda</taxon>
        <taxon>Insecta</taxon>
        <taxon>Pterygota</taxon>
        <taxon>Neoptera</taxon>
        <taxon>Endopterygota</taxon>
        <taxon>Coleoptera</taxon>
        <taxon>Polyphaga</taxon>
        <taxon>Cucujiformia</taxon>
        <taxon>Coccinelloidea</taxon>
        <taxon>Coccinellidae</taxon>
        <taxon>Epilachninae</taxon>
        <taxon>Epilachnini</taxon>
        <taxon>Henosepilachna</taxon>
    </lineage>
</organism>
<reference evidence="2 3" key="1">
    <citation type="submission" date="2023-03" db="EMBL/GenBank/DDBJ databases">
        <title>Genome insight into feeding habits of ladybird beetles.</title>
        <authorList>
            <person name="Li H.-S."/>
            <person name="Huang Y.-H."/>
            <person name="Pang H."/>
        </authorList>
    </citation>
    <scope>NUCLEOTIDE SEQUENCE [LARGE SCALE GENOMIC DNA]</scope>
    <source>
        <strain evidence="2">SYSU_2023b</strain>
        <tissue evidence="2">Whole body</tissue>
    </source>
</reference>
<proteinExistence type="predicted"/>
<feature type="coiled-coil region" evidence="1">
    <location>
        <begin position="68"/>
        <end position="116"/>
    </location>
</feature>
<sequence>MESCGGDADDITYTKQFNVGFSPLPILQQVSDEKQLDSNWKNRILMKEHVIPLVQKKFGLVLSRIYKNDELEYRKAELMQKNDELEYRKAELMQKNDELEYRKAELMQKNDELEYAEK</sequence>
<dbReference type="Proteomes" id="UP001431783">
    <property type="component" value="Unassembled WGS sequence"/>
</dbReference>
<comment type="caution">
    <text evidence="2">The sequence shown here is derived from an EMBL/GenBank/DDBJ whole genome shotgun (WGS) entry which is preliminary data.</text>
</comment>
<accession>A0AAW1TTK9</accession>
<name>A0AAW1TTK9_9CUCU</name>